<dbReference type="OrthoDB" id="273556at2759"/>
<dbReference type="CDD" id="cd22265">
    <property type="entry name" value="UDM1_RNF168"/>
    <property type="match status" value="1"/>
</dbReference>
<proteinExistence type="predicted"/>
<evidence type="ECO:0000256" key="1">
    <source>
        <dbReference type="ARBA" id="ARBA00022723"/>
    </source>
</evidence>
<gene>
    <name evidence="9" type="ORF">BJ684DRAFT_9355</name>
</gene>
<dbReference type="Gene3D" id="3.30.40.10">
    <property type="entry name" value="Zinc/RING finger domain, C3HC4 (zinc finger)"/>
    <property type="match status" value="2"/>
</dbReference>
<evidence type="ECO:0000256" key="5">
    <source>
        <dbReference type="SAM" id="Coils"/>
    </source>
</evidence>
<feature type="region of interest" description="Disordered" evidence="6">
    <location>
        <begin position="577"/>
        <end position="611"/>
    </location>
</feature>
<evidence type="ECO:0000259" key="7">
    <source>
        <dbReference type="PROSITE" id="PS50089"/>
    </source>
</evidence>
<dbReference type="GO" id="GO:0007265">
    <property type="term" value="P:Ras protein signal transduction"/>
    <property type="evidence" value="ECO:0007669"/>
    <property type="project" value="TreeGrafter"/>
</dbReference>
<dbReference type="Pfam" id="PF02148">
    <property type="entry name" value="zf-UBP"/>
    <property type="match status" value="1"/>
</dbReference>
<keyword evidence="3" id="KW-0862">Zinc</keyword>
<dbReference type="SMART" id="SM00290">
    <property type="entry name" value="ZnF_UBP"/>
    <property type="match status" value="1"/>
</dbReference>
<dbReference type="Pfam" id="PF13639">
    <property type="entry name" value="zf-RING_2"/>
    <property type="match status" value="1"/>
</dbReference>
<dbReference type="GO" id="GO:0005737">
    <property type="term" value="C:cytoplasm"/>
    <property type="evidence" value="ECO:0007669"/>
    <property type="project" value="TreeGrafter"/>
</dbReference>
<keyword evidence="2 4" id="KW-0863">Zinc-finger</keyword>
<accession>A0A4V1IYB1</accession>
<dbReference type="AlphaFoldDB" id="A0A4V1IYB1"/>
<dbReference type="SUPFAM" id="SSF57850">
    <property type="entry name" value="RING/U-box"/>
    <property type="match status" value="2"/>
</dbReference>
<dbReference type="GO" id="GO:0061630">
    <property type="term" value="F:ubiquitin protein ligase activity"/>
    <property type="evidence" value="ECO:0007669"/>
    <property type="project" value="TreeGrafter"/>
</dbReference>
<evidence type="ECO:0000256" key="2">
    <source>
        <dbReference type="ARBA" id="ARBA00022771"/>
    </source>
</evidence>
<dbReference type="InterPro" id="IPR001841">
    <property type="entry name" value="Znf_RING"/>
</dbReference>
<feature type="domain" description="RING-type" evidence="7">
    <location>
        <begin position="247"/>
        <end position="287"/>
    </location>
</feature>
<protein>
    <recommendedName>
        <fullName evidence="11">BRCA1-associated protein 2-domain-containing protein</fullName>
    </recommendedName>
</protein>
<dbReference type="InterPro" id="IPR047243">
    <property type="entry name" value="RING-H2_BRAP2"/>
</dbReference>
<evidence type="ECO:0000256" key="6">
    <source>
        <dbReference type="SAM" id="MobiDB-lite"/>
    </source>
</evidence>
<dbReference type="GO" id="GO:0008270">
    <property type="term" value="F:zinc ion binding"/>
    <property type="evidence" value="ECO:0007669"/>
    <property type="project" value="UniProtKB-KW"/>
</dbReference>
<dbReference type="GO" id="GO:0016567">
    <property type="term" value="P:protein ubiquitination"/>
    <property type="evidence" value="ECO:0007669"/>
    <property type="project" value="TreeGrafter"/>
</dbReference>
<dbReference type="SMART" id="SM00184">
    <property type="entry name" value="RING"/>
    <property type="match status" value="1"/>
</dbReference>
<keyword evidence="10" id="KW-1185">Reference proteome</keyword>
<dbReference type="InterPro" id="IPR011422">
    <property type="entry name" value="BRAP2/ETP1_RRM"/>
</dbReference>
<evidence type="ECO:0000256" key="3">
    <source>
        <dbReference type="ARBA" id="ARBA00022833"/>
    </source>
</evidence>
<dbReference type="PANTHER" id="PTHR24007">
    <property type="entry name" value="BRCA1-ASSOCIATED PROTEIN"/>
    <property type="match status" value="1"/>
</dbReference>
<dbReference type="InterPro" id="IPR013083">
    <property type="entry name" value="Znf_RING/FYVE/PHD"/>
</dbReference>
<dbReference type="InterPro" id="IPR001607">
    <property type="entry name" value="Znf_UBP"/>
</dbReference>
<dbReference type="PROSITE" id="PS50089">
    <property type="entry name" value="ZF_RING_2"/>
    <property type="match status" value="1"/>
</dbReference>
<dbReference type="PROSITE" id="PS50271">
    <property type="entry name" value="ZF_UBP"/>
    <property type="match status" value="1"/>
</dbReference>
<evidence type="ECO:0000259" key="8">
    <source>
        <dbReference type="PROSITE" id="PS50271"/>
    </source>
</evidence>
<sequence length="611" mass="68996">MQPYLLVLDVTSDISNLFPSVAASPPSLFGQLPDSPTPPTLVKERTRALLDNPSSFLPHHNRQSRDGRQGAISIQWIDFPPMSKDDHGAERVMPSDLDFTTGTTPLFHGTLHLYRHTPTSVAPSNNPSSPPDKVSCTLVCLVAIPVQLTPADLLTFLSPSLHTIRHIRLLHDPSPHRYMALCALSTPEAANEFIHRHNGQAFSELDPEICHALPISSVSIREKNLMDQASYRPGKVSPSVITELPLCPVCLERMDATITGLLTIACHHTFHCRCMLRWESAKCPICRFSHLETPHHISSTEPGDPSSLGQETQCEECGTRESLWICLVCGHLGCGRYGEAHAWQHYKESGHVYAQEVETQRVWDYAGDGYVHRLLQNRVDGKLVELPPTARNFRSLGEASNADPVYGMWEGREAGEAADKVDAMAFEYTTLLTAQLETQREYYESRIDEMERRWTDEDANRVQEERVRSELAKEMEETQRARERQWTDQVETLQREAEAQAQRLISAQSKNRTLEALVRTMQRELAEEREMDQGLRHNHEELKAEMSRKTTQIDDLTEQVHDLMVYMETRDRVERGGLSHVDLDAPVELRATEPSPPSSSRKGKGKGKKKA</sequence>
<keyword evidence="1" id="KW-0479">Metal-binding</keyword>
<dbReference type="EMBL" id="KZ987916">
    <property type="protein sequence ID" value="RKP13939.1"/>
    <property type="molecule type" value="Genomic_DNA"/>
</dbReference>
<evidence type="ECO:0008006" key="11">
    <source>
        <dbReference type="Google" id="ProtNLM"/>
    </source>
</evidence>
<evidence type="ECO:0000313" key="10">
    <source>
        <dbReference type="Proteomes" id="UP000267251"/>
    </source>
</evidence>
<feature type="domain" description="UBP-type" evidence="8">
    <location>
        <begin position="292"/>
        <end position="390"/>
    </location>
</feature>
<dbReference type="PANTHER" id="PTHR24007:SF7">
    <property type="entry name" value="BRCA1-ASSOCIATED PROTEIN"/>
    <property type="match status" value="1"/>
</dbReference>
<organism evidence="9 10">
    <name type="scientific">Piptocephalis cylindrospora</name>
    <dbReference type="NCBI Taxonomy" id="1907219"/>
    <lineage>
        <taxon>Eukaryota</taxon>
        <taxon>Fungi</taxon>
        <taxon>Fungi incertae sedis</taxon>
        <taxon>Zoopagomycota</taxon>
        <taxon>Zoopagomycotina</taxon>
        <taxon>Zoopagomycetes</taxon>
        <taxon>Zoopagales</taxon>
        <taxon>Piptocephalidaceae</taxon>
        <taxon>Piptocephalis</taxon>
    </lineage>
</organism>
<evidence type="ECO:0000313" key="9">
    <source>
        <dbReference type="EMBL" id="RKP13939.1"/>
    </source>
</evidence>
<reference evidence="10" key="1">
    <citation type="journal article" date="2018" name="Nat. Microbiol.">
        <title>Leveraging single-cell genomics to expand the fungal tree of life.</title>
        <authorList>
            <person name="Ahrendt S.R."/>
            <person name="Quandt C.A."/>
            <person name="Ciobanu D."/>
            <person name="Clum A."/>
            <person name="Salamov A."/>
            <person name="Andreopoulos B."/>
            <person name="Cheng J.F."/>
            <person name="Woyke T."/>
            <person name="Pelin A."/>
            <person name="Henrissat B."/>
            <person name="Reynolds N.K."/>
            <person name="Benny G.L."/>
            <person name="Smith M.E."/>
            <person name="James T.Y."/>
            <person name="Grigoriev I.V."/>
        </authorList>
    </citation>
    <scope>NUCLEOTIDE SEQUENCE [LARGE SCALE GENOMIC DNA]</scope>
</reference>
<name>A0A4V1IYB1_9FUNG</name>
<evidence type="ECO:0000256" key="4">
    <source>
        <dbReference type="PROSITE-ProRule" id="PRU00502"/>
    </source>
</evidence>
<dbReference type="Proteomes" id="UP000267251">
    <property type="component" value="Unassembled WGS sequence"/>
</dbReference>
<dbReference type="CDD" id="cd16457">
    <property type="entry name" value="RING-H2_BRAP2"/>
    <property type="match status" value="1"/>
</dbReference>
<feature type="coiled-coil region" evidence="5">
    <location>
        <begin position="433"/>
        <end position="559"/>
    </location>
</feature>
<dbReference type="Pfam" id="PF07576">
    <property type="entry name" value="BRAP2"/>
    <property type="match status" value="1"/>
</dbReference>
<feature type="compositionally biased region" description="Basic residues" evidence="6">
    <location>
        <begin position="601"/>
        <end position="611"/>
    </location>
</feature>
<keyword evidence="5" id="KW-0175">Coiled coil</keyword>